<evidence type="ECO:0000313" key="1">
    <source>
        <dbReference type="EMBL" id="SVD42364.1"/>
    </source>
</evidence>
<dbReference type="Gene3D" id="2.30.40.10">
    <property type="entry name" value="Urease, subunit C, domain 1"/>
    <property type="match status" value="1"/>
</dbReference>
<dbReference type="GO" id="GO:0016810">
    <property type="term" value="F:hydrolase activity, acting on carbon-nitrogen (but not peptide) bonds"/>
    <property type="evidence" value="ECO:0007669"/>
    <property type="project" value="InterPro"/>
</dbReference>
<organism evidence="1">
    <name type="scientific">marine metagenome</name>
    <dbReference type="NCBI Taxonomy" id="408172"/>
    <lineage>
        <taxon>unclassified sequences</taxon>
        <taxon>metagenomes</taxon>
        <taxon>ecological metagenomes</taxon>
    </lineage>
</organism>
<evidence type="ECO:0008006" key="2">
    <source>
        <dbReference type="Google" id="ProtNLM"/>
    </source>
</evidence>
<protein>
    <recommendedName>
        <fullName evidence="2">Amidohydrolase 3 domain-containing protein</fullName>
    </recommendedName>
</protein>
<sequence length="142" mass="15784">MNSYQAVATHVAVRDGRILGVGSLDDVTGWGDYVIDDRFADKVLMPGFVEGHCHLMQGSIWRHHYTGYHPRVGPDGKVYEGLESIDAVSDKLAQIEAEMTDDNAPLVAWGFDPIYFGGRRMDLRDLDKVSTTRHVVVLHSNG</sequence>
<feature type="non-terminal residue" evidence="1">
    <location>
        <position position="142"/>
    </location>
</feature>
<dbReference type="EMBL" id="UINC01149724">
    <property type="protein sequence ID" value="SVD42364.1"/>
    <property type="molecule type" value="Genomic_DNA"/>
</dbReference>
<gene>
    <name evidence="1" type="ORF">METZ01_LOCUS395218</name>
</gene>
<dbReference type="Gene3D" id="3.10.310.70">
    <property type="match status" value="1"/>
</dbReference>
<accession>A0A382V7B4</accession>
<dbReference type="SUPFAM" id="SSF51338">
    <property type="entry name" value="Composite domain of metallo-dependent hydrolases"/>
    <property type="match status" value="1"/>
</dbReference>
<dbReference type="InterPro" id="IPR011059">
    <property type="entry name" value="Metal-dep_hydrolase_composite"/>
</dbReference>
<dbReference type="Gene3D" id="3.20.20.140">
    <property type="entry name" value="Metal-dependent hydrolases"/>
    <property type="match status" value="1"/>
</dbReference>
<proteinExistence type="predicted"/>
<dbReference type="AlphaFoldDB" id="A0A382V7B4"/>
<dbReference type="PANTHER" id="PTHR22642">
    <property type="entry name" value="IMIDAZOLONEPROPIONASE"/>
    <property type="match status" value="1"/>
</dbReference>
<name>A0A382V7B4_9ZZZZ</name>
<reference evidence="1" key="1">
    <citation type="submission" date="2018-05" db="EMBL/GenBank/DDBJ databases">
        <authorList>
            <person name="Lanie J.A."/>
            <person name="Ng W.-L."/>
            <person name="Kazmierczak K.M."/>
            <person name="Andrzejewski T.M."/>
            <person name="Davidsen T.M."/>
            <person name="Wayne K.J."/>
            <person name="Tettelin H."/>
            <person name="Glass J.I."/>
            <person name="Rusch D."/>
            <person name="Podicherti R."/>
            <person name="Tsui H.-C.T."/>
            <person name="Winkler M.E."/>
        </authorList>
    </citation>
    <scope>NUCLEOTIDE SEQUENCE</scope>
</reference>
<dbReference type="PANTHER" id="PTHR22642:SF2">
    <property type="entry name" value="PROTEIN LONG AFTER FAR-RED 3"/>
    <property type="match status" value="1"/>
</dbReference>